<keyword evidence="3" id="KW-0808">Transferase</keyword>
<reference evidence="3 4" key="1">
    <citation type="journal article" date="2014" name="Nat. Commun.">
        <title>Molecular traces of alternative social organization in a termite genome.</title>
        <authorList>
            <person name="Terrapon N."/>
            <person name="Li C."/>
            <person name="Robertson H.M."/>
            <person name="Ji L."/>
            <person name="Meng X."/>
            <person name="Booth W."/>
            <person name="Chen Z."/>
            <person name="Childers C.P."/>
            <person name="Glastad K.M."/>
            <person name="Gokhale K."/>
            <person name="Gowin J."/>
            <person name="Gronenberg W."/>
            <person name="Hermansen R.A."/>
            <person name="Hu H."/>
            <person name="Hunt B.G."/>
            <person name="Huylmans A.K."/>
            <person name="Khalil S.M."/>
            <person name="Mitchell R.D."/>
            <person name="Munoz-Torres M.C."/>
            <person name="Mustard J.A."/>
            <person name="Pan H."/>
            <person name="Reese J.T."/>
            <person name="Scharf M.E."/>
            <person name="Sun F."/>
            <person name="Vogel H."/>
            <person name="Xiao J."/>
            <person name="Yang W."/>
            <person name="Yang Z."/>
            <person name="Yang Z."/>
            <person name="Zhou J."/>
            <person name="Zhu J."/>
            <person name="Brent C.S."/>
            <person name="Elsik C.G."/>
            <person name="Goodisman M.A."/>
            <person name="Liberles D.A."/>
            <person name="Roe R.M."/>
            <person name="Vargo E.L."/>
            <person name="Vilcinskas A."/>
            <person name="Wang J."/>
            <person name="Bornberg-Bauer E."/>
            <person name="Korb J."/>
            <person name="Zhang G."/>
            <person name="Liebig J."/>
        </authorList>
    </citation>
    <scope>NUCLEOTIDE SEQUENCE [LARGE SCALE GENOMIC DNA]</scope>
    <source>
        <tissue evidence="3">Whole organism</tissue>
    </source>
</reference>
<dbReference type="HAMAP" id="MF_00528">
    <property type="entry name" value="Maf"/>
    <property type="match status" value="1"/>
</dbReference>
<dbReference type="EMBL" id="KK852514">
    <property type="protein sequence ID" value="KDR22238.1"/>
    <property type="molecule type" value="Genomic_DNA"/>
</dbReference>
<protein>
    <submittedName>
        <fullName evidence="3">N-acetylserotonin O-methyltransferase-like protein</fullName>
    </submittedName>
</protein>
<dbReference type="AlphaFoldDB" id="A0A067RGU5"/>
<dbReference type="PANTHER" id="PTHR43213">
    <property type="entry name" value="BIFUNCTIONAL DTTP/UTP PYROPHOSPHATASE/METHYLTRANSFERASE PROTEIN-RELATED"/>
    <property type="match status" value="1"/>
</dbReference>
<dbReference type="FunCoup" id="A0A067RGU5">
    <property type="interactions" value="160"/>
</dbReference>
<dbReference type="OMA" id="VIGCDSV"/>
<dbReference type="NCBIfam" id="TIGR00172">
    <property type="entry name" value="maf"/>
    <property type="match status" value="1"/>
</dbReference>
<evidence type="ECO:0000313" key="4">
    <source>
        <dbReference type="Proteomes" id="UP000027135"/>
    </source>
</evidence>
<evidence type="ECO:0000313" key="3">
    <source>
        <dbReference type="EMBL" id="KDR22238.1"/>
    </source>
</evidence>
<comment type="cofactor">
    <cofactor evidence="1">
        <name>a divalent metal cation</name>
        <dbReference type="ChEBI" id="CHEBI:60240"/>
    </cofactor>
</comment>
<name>A0A067RGU5_ZOONE</name>
<organism evidence="3 4">
    <name type="scientific">Zootermopsis nevadensis</name>
    <name type="common">Dampwood termite</name>
    <dbReference type="NCBI Taxonomy" id="136037"/>
    <lineage>
        <taxon>Eukaryota</taxon>
        <taxon>Metazoa</taxon>
        <taxon>Ecdysozoa</taxon>
        <taxon>Arthropoda</taxon>
        <taxon>Hexapoda</taxon>
        <taxon>Insecta</taxon>
        <taxon>Pterygota</taxon>
        <taxon>Neoptera</taxon>
        <taxon>Polyneoptera</taxon>
        <taxon>Dictyoptera</taxon>
        <taxon>Blattodea</taxon>
        <taxon>Blattoidea</taxon>
        <taxon>Termitoidae</taxon>
        <taxon>Termopsidae</taxon>
        <taxon>Zootermopsis</taxon>
    </lineage>
</organism>
<dbReference type="PANTHER" id="PTHR43213:SF5">
    <property type="entry name" value="BIFUNCTIONAL DTTP_UTP PYROPHOSPHATASE_METHYLTRANSFERASE PROTEIN-RELATED"/>
    <property type="match status" value="1"/>
</dbReference>
<keyword evidence="2" id="KW-0378">Hydrolase</keyword>
<dbReference type="SUPFAM" id="SSF52972">
    <property type="entry name" value="ITPase-like"/>
    <property type="match status" value="1"/>
</dbReference>
<dbReference type="GO" id="GO:0047429">
    <property type="term" value="F:nucleoside triphosphate diphosphatase activity"/>
    <property type="evidence" value="ECO:0007669"/>
    <property type="project" value="InterPro"/>
</dbReference>
<dbReference type="CDD" id="cd00555">
    <property type="entry name" value="Maf"/>
    <property type="match status" value="1"/>
</dbReference>
<keyword evidence="4" id="KW-1185">Reference proteome</keyword>
<sequence>MSLFMMLEPVMQVLQSQRIILASSSPRRVEILKGVGLKFDVCPSLYEEDLDPLKYRCHSEYVIDCASNKVQEVAQRLCAEGNKPDIIIGADTVVSMDGKVYGKPKTEEKAVEMLKALRGHVHTVFTGVIVDTGTKIVKFSECTKVFMAPISEETIKAYVKTGEPLDKAGGYGIQGLGGSLIEKIEGDYFNVIGLPLHSLCKHLVEISNNIKLIPSGAPAV</sequence>
<proteinExistence type="inferred from homology"/>
<evidence type="ECO:0000256" key="1">
    <source>
        <dbReference type="ARBA" id="ARBA00001968"/>
    </source>
</evidence>
<dbReference type="GO" id="GO:0008168">
    <property type="term" value="F:methyltransferase activity"/>
    <property type="evidence" value="ECO:0007669"/>
    <property type="project" value="UniProtKB-KW"/>
</dbReference>
<gene>
    <name evidence="3" type="ORF">L798_01844</name>
</gene>
<dbReference type="Proteomes" id="UP000027135">
    <property type="component" value="Unassembled WGS sequence"/>
</dbReference>
<dbReference type="InterPro" id="IPR003697">
    <property type="entry name" value="Maf-like"/>
</dbReference>
<evidence type="ECO:0000256" key="2">
    <source>
        <dbReference type="ARBA" id="ARBA00022801"/>
    </source>
</evidence>
<dbReference type="InterPro" id="IPR029001">
    <property type="entry name" value="ITPase-like_fam"/>
</dbReference>
<dbReference type="eggNOG" id="KOG1509">
    <property type="taxonomic scope" value="Eukaryota"/>
</dbReference>
<accession>A0A067RGU5</accession>
<dbReference type="PIRSF" id="PIRSF006305">
    <property type="entry name" value="Maf"/>
    <property type="match status" value="1"/>
</dbReference>
<keyword evidence="3" id="KW-0489">Methyltransferase</keyword>
<dbReference type="STRING" id="136037.A0A067RGU5"/>
<dbReference type="GO" id="GO:0032259">
    <property type="term" value="P:methylation"/>
    <property type="evidence" value="ECO:0007669"/>
    <property type="project" value="UniProtKB-KW"/>
</dbReference>
<dbReference type="InParanoid" id="A0A067RGU5"/>
<dbReference type="Pfam" id="PF02545">
    <property type="entry name" value="Maf"/>
    <property type="match status" value="1"/>
</dbReference>
<dbReference type="Gene3D" id="3.90.950.10">
    <property type="match status" value="1"/>
</dbReference>